<evidence type="ECO:0000256" key="1">
    <source>
        <dbReference type="ARBA" id="ARBA00001968"/>
    </source>
</evidence>
<evidence type="ECO:0000313" key="4">
    <source>
        <dbReference type="EMBL" id="KAF5755052.1"/>
    </source>
</evidence>
<evidence type="ECO:0000259" key="3">
    <source>
        <dbReference type="Pfam" id="PF13359"/>
    </source>
</evidence>
<proteinExistence type="predicted"/>
<reference evidence="4" key="2">
    <citation type="submission" date="2020-06" db="EMBL/GenBank/DDBJ databases">
        <title>Helianthus annuus Genome sequencing and assembly Release 2.</title>
        <authorList>
            <person name="Gouzy J."/>
            <person name="Langlade N."/>
            <person name="Munos S."/>
        </authorList>
    </citation>
    <scope>NUCLEOTIDE SEQUENCE</scope>
    <source>
        <tissue evidence="4">Leaves</tissue>
    </source>
</reference>
<reference evidence="4" key="1">
    <citation type="journal article" date="2017" name="Nature">
        <title>The sunflower genome provides insights into oil metabolism, flowering and Asterid evolution.</title>
        <authorList>
            <person name="Badouin H."/>
            <person name="Gouzy J."/>
            <person name="Grassa C.J."/>
            <person name="Murat F."/>
            <person name="Staton S.E."/>
            <person name="Cottret L."/>
            <person name="Lelandais-Briere C."/>
            <person name="Owens G.L."/>
            <person name="Carrere S."/>
            <person name="Mayjonade B."/>
            <person name="Legrand L."/>
            <person name="Gill N."/>
            <person name="Kane N.C."/>
            <person name="Bowers J.E."/>
            <person name="Hubner S."/>
            <person name="Bellec A."/>
            <person name="Berard A."/>
            <person name="Berges H."/>
            <person name="Blanchet N."/>
            <person name="Boniface M.C."/>
            <person name="Brunel D."/>
            <person name="Catrice O."/>
            <person name="Chaidir N."/>
            <person name="Claudel C."/>
            <person name="Donnadieu C."/>
            <person name="Faraut T."/>
            <person name="Fievet G."/>
            <person name="Helmstetter N."/>
            <person name="King M."/>
            <person name="Knapp S.J."/>
            <person name="Lai Z."/>
            <person name="Le Paslier M.C."/>
            <person name="Lippi Y."/>
            <person name="Lorenzon L."/>
            <person name="Mandel J.R."/>
            <person name="Marage G."/>
            <person name="Marchand G."/>
            <person name="Marquand E."/>
            <person name="Bret-Mestries E."/>
            <person name="Morien E."/>
            <person name="Nambeesan S."/>
            <person name="Nguyen T."/>
            <person name="Pegot-Espagnet P."/>
            <person name="Pouilly N."/>
            <person name="Raftis F."/>
            <person name="Sallet E."/>
            <person name="Schiex T."/>
            <person name="Thomas J."/>
            <person name="Vandecasteele C."/>
            <person name="Vares D."/>
            <person name="Vear F."/>
            <person name="Vautrin S."/>
            <person name="Crespi M."/>
            <person name="Mangin B."/>
            <person name="Burke J.M."/>
            <person name="Salse J."/>
            <person name="Munos S."/>
            <person name="Vincourt P."/>
            <person name="Rieseberg L.H."/>
            <person name="Langlade N.B."/>
        </authorList>
    </citation>
    <scope>NUCLEOTIDE SEQUENCE</scope>
    <source>
        <tissue evidence="4">Leaves</tissue>
    </source>
</reference>
<accession>A0A9K3GTE3</accession>
<comment type="caution">
    <text evidence="4">The sequence shown here is derived from an EMBL/GenBank/DDBJ whole genome shotgun (WGS) entry which is preliminary data.</text>
</comment>
<feature type="domain" description="DDE Tnp4" evidence="3">
    <location>
        <begin position="2"/>
        <end position="100"/>
    </location>
</feature>
<evidence type="ECO:0000313" key="5">
    <source>
        <dbReference type="Proteomes" id="UP000215914"/>
    </source>
</evidence>
<keyword evidence="2" id="KW-0479">Metal-binding</keyword>
<dbReference type="InterPro" id="IPR027806">
    <property type="entry name" value="HARBI1_dom"/>
</dbReference>
<dbReference type="Gramene" id="mRNA:HanXRQr2_Chr17g0798261">
    <property type="protein sequence ID" value="CDS:HanXRQr2_Chr17g0798261.1"/>
    <property type="gene ID" value="HanXRQr2_Chr17g0798261"/>
</dbReference>
<dbReference type="AlphaFoldDB" id="A0A9K3GTE3"/>
<keyword evidence="5" id="KW-1185">Reference proteome</keyword>
<organism evidence="4 5">
    <name type="scientific">Helianthus annuus</name>
    <name type="common">Common sunflower</name>
    <dbReference type="NCBI Taxonomy" id="4232"/>
    <lineage>
        <taxon>Eukaryota</taxon>
        <taxon>Viridiplantae</taxon>
        <taxon>Streptophyta</taxon>
        <taxon>Embryophyta</taxon>
        <taxon>Tracheophyta</taxon>
        <taxon>Spermatophyta</taxon>
        <taxon>Magnoliopsida</taxon>
        <taxon>eudicotyledons</taxon>
        <taxon>Gunneridae</taxon>
        <taxon>Pentapetalae</taxon>
        <taxon>asterids</taxon>
        <taxon>campanulids</taxon>
        <taxon>Asterales</taxon>
        <taxon>Asteraceae</taxon>
        <taxon>Asteroideae</taxon>
        <taxon>Heliantheae alliance</taxon>
        <taxon>Heliantheae</taxon>
        <taxon>Helianthus</taxon>
    </lineage>
</organism>
<gene>
    <name evidence="4" type="ORF">HanXRQr2_Chr17g0798261</name>
</gene>
<comment type="cofactor">
    <cofactor evidence="1">
        <name>a divalent metal cation</name>
        <dbReference type="ChEBI" id="CHEBI:60240"/>
    </cofactor>
</comment>
<dbReference type="GO" id="GO:0046872">
    <property type="term" value="F:metal ion binding"/>
    <property type="evidence" value="ECO:0007669"/>
    <property type="project" value="UniProtKB-KW"/>
</dbReference>
<dbReference type="Pfam" id="PF13359">
    <property type="entry name" value="DDE_Tnp_4"/>
    <property type="match status" value="1"/>
</dbReference>
<sequence length="104" mass="11925">MRFVDVVSGFPGRMTKNGVLHQSEMLRLAQKGEKLNGNRGELSKRTTIPEYVVGESGFRILPWLTTPYHDAGLNEDQTEFNKRHLATRLVSSRALKKLQQQDWL</sequence>
<dbReference type="EMBL" id="MNCJ02000332">
    <property type="protein sequence ID" value="KAF5755052.1"/>
    <property type="molecule type" value="Genomic_DNA"/>
</dbReference>
<protein>
    <submittedName>
        <fullName evidence="4">Harbinger transposase-derived nuclease domain-containing protein</fullName>
    </submittedName>
</protein>
<dbReference type="Proteomes" id="UP000215914">
    <property type="component" value="Unassembled WGS sequence"/>
</dbReference>
<name>A0A9K3GTE3_HELAN</name>
<evidence type="ECO:0000256" key="2">
    <source>
        <dbReference type="ARBA" id="ARBA00022723"/>
    </source>
</evidence>